<dbReference type="Gene3D" id="1.20.890.10">
    <property type="entry name" value="cAMP-dependent protein kinase regulatory subunit, dimerization-anchoring domain"/>
    <property type="match status" value="1"/>
</dbReference>
<dbReference type="EMBL" id="JBJQND010000015">
    <property type="protein sequence ID" value="KAL3853651.1"/>
    <property type="molecule type" value="Genomic_DNA"/>
</dbReference>
<dbReference type="InterPro" id="IPR049760">
    <property type="entry name" value="DD_EFCAB10"/>
</dbReference>
<dbReference type="PANTHER" id="PTHR21847:SF1">
    <property type="entry name" value="EF-HAND CALCIUM-BINDING DOMAIN-CONTAINING PROTEIN 10"/>
    <property type="match status" value="1"/>
</dbReference>
<dbReference type="AlphaFoldDB" id="A0ABD3UY42"/>
<feature type="domain" description="EF-hand" evidence="1">
    <location>
        <begin position="71"/>
        <end position="106"/>
    </location>
</feature>
<dbReference type="PANTHER" id="PTHR21847">
    <property type="entry name" value="EF-HAND CALCIUM-BINDING DOMAIN-CONTAINING PROTEIN 10"/>
    <property type="match status" value="1"/>
</dbReference>
<evidence type="ECO:0000313" key="2">
    <source>
        <dbReference type="EMBL" id="KAL3853651.1"/>
    </source>
</evidence>
<accession>A0ABD3UY42</accession>
<dbReference type="InterPro" id="IPR056587">
    <property type="entry name" value="EF_EFCAB10_C"/>
</dbReference>
<dbReference type="InterPro" id="IPR040760">
    <property type="entry name" value="Tex55"/>
</dbReference>
<dbReference type="CDD" id="cd22976">
    <property type="entry name" value="DD_EFCAB10"/>
    <property type="match status" value="1"/>
</dbReference>
<evidence type="ECO:0000259" key="1">
    <source>
        <dbReference type="PROSITE" id="PS50222"/>
    </source>
</evidence>
<gene>
    <name evidence="2" type="ORF">ACJMK2_017181</name>
</gene>
<sequence length="141" mass="16189">MASDEQIDVNIAPRERETREYLEKHRILELFNNVTSKLIYHRPEDPKLYMIDMLEKLEKSRTNKQEHPCLFDDSNIEAVFGMLDPTHTGMITLQQYTEALTTLGVTQFDPNPEGYETDSINFGTFLAEAREGLSRASATFG</sequence>
<name>A0ABD3UY42_SINWO</name>
<dbReference type="InterPro" id="IPR039879">
    <property type="entry name" value="EFC10"/>
</dbReference>
<dbReference type="Pfam" id="PF24548">
    <property type="entry name" value="EF_EFCAB10_C"/>
    <property type="match status" value="1"/>
</dbReference>
<proteinExistence type="predicted"/>
<dbReference type="SUPFAM" id="SSF47391">
    <property type="entry name" value="Dimerization-anchoring domain of cAMP-dependent PK regulatory subunit"/>
    <property type="match status" value="1"/>
</dbReference>
<dbReference type="Pfam" id="PF17819">
    <property type="entry name" value="Tex55"/>
    <property type="match status" value="1"/>
</dbReference>
<keyword evidence="3" id="KW-1185">Reference proteome</keyword>
<evidence type="ECO:0000313" key="3">
    <source>
        <dbReference type="Proteomes" id="UP001634394"/>
    </source>
</evidence>
<dbReference type="PROSITE" id="PS50222">
    <property type="entry name" value="EF_HAND_2"/>
    <property type="match status" value="1"/>
</dbReference>
<dbReference type="Proteomes" id="UP001634394">
    <property type="component" value="Unassembled WGS sequence"/>
</dbReference>
<organism evidence="2 3">
    <name type="scientific">Sinanodonta woodiana</name>
    <name type="common">Chinese pond mussel</name>
    <name type="synonym">Anodonta woodiana</name>
    <dbReference type="NCBI Taxonomy" id="1069815"/>
    <lineage>
        <taxon>Eukaryota</taxon>
        <taxon>Metazoa</taxon>
        <taxon>Spiralia</taxon>
        <taxon>Lophotrochozoa</taxon>
        <taxon>Mollusca</taxon>
        <taxon>Bivalvia</taxon>
        <taxon>Autobranchia</taxon>
        <taxon>Heteroconchia</taxon>
        <taxon>Palaeoheterodonta</taxon>
        <taxon>Unionida</taxon>
        <taxon>Unionoidea</taxon>
        <taxon>Unionidae</taxon>
        <taxon>Unioninae</taxon>
        <taxon>Sinanodonta</taxon>
    </lineage>
</organism>
<reference evidence="2 3" key="1">
    <citation type="submission" date="2024-11" db="EMBL/GenBank/DDBJ databases">
        <title>Chromosome-level genome assembly of the freshwater bivalve Anodonta woodiana.</title>
        <authorList>
            <person name="Chen X."/>
        </authorList>
    </citation>
    <scope>NUCLEOTIDE SEQUENCE [LARGE SCALE GENOMIC DNA]</scope>
    <source>
        <strain evidence="2">MN2024</strain>
        <tissue evidence="2">Gills</tissue>
    </source>
</reference>
<dbReference type="InterPro" id="IPR002048">
    <property type="entry name" value="EF_hand_dom"/>
</dbReference>
<comment type="caution">
    <text evidence="2">The sequence shown here is derived from an EMBL/GenBank/DDBJ whole genome shotgun (WGS) entry which is preliminary data.</text>
</comment>
<protein>
    <recommendedName>
        <fullName evidence="1">EF-hand domain-containing protein</fullName>
    </recommendedName>
</protein>